<evidence type="ECO:0000313" key="1">
    <source>
        <dbReference type="EMBL" id="JAR87720.1"/>
    </source>
</evidence>
<reference evidence="1" key="1">
    <citation type="journal article" date="2018" name="PLoS Negl. Trop. Dis.">
        <title>Sialome diversity of ticks revealed by RNAseq of single tick salivary glands.</title>
        <authorList>
            <person name="Perner J."/>
            <person name="Kropackova S."/>
            <person name="Kopacek P."/>
            <person name="Ribeiro J.M."/>
        </authorList>
    </citation>
    <scope>NUCLEOTIDE SEQUENCE</scope>
    <source>
        <strain evidence="1">Siblings of single egg batch collected in Ceske Budejovice</strain>
        <tissue evidence="1">Salivary glands</tissue>
    </source>
</reference>
<organism evidence="1">
    <name type="scientific">Ixodes ricinus</name>
    <name type="common">Common tick</name>
    <name type="synonym">Acarus ricinus</name>
    <dbReference type="NCBI Taxonomy" id="34613"/>
    <lineage>
        <taxon>Eukaryota</taxon>
        <taxon>Metazoa</taxon>
        <taxon>Ecdysozoa</taxon>
        <taxon>Arthropoda</taxon>
        <taxon>Chelicerata</taxon>
        <taxon>Arachnida</taxon>
        <taxon>Acari</taxon>
        <taxon>Parasitiformes</taxon>
        <taxon>Ixodida</taxon>
        <taxon>Ixodoidea</taxon>
        <taxon>Ixodidae</taxon>
        <taxon>Ixodinae</taxon>
        <taxon>Ixodes</taxon>
    </lineage>
</organism>
<dbReference type="EMBL" id="GEGO01007684">
    <property type="protein sequence ID" value="JAR87720.1"/>
    <property type="molecule type" value="Transcribed_RNA"/>
</dbReference>
<protein>
    <submittedName>
        <fullName evidence="1">Uncharacterized protein</fullName>
    </submittedName>
</protein>
<feature type="non-terminal residue" evidence="1">
    <location>
        <position position="1"/>
    </location>
</feature>
<sequence length="84" mass="9658">RLECVLNWCVKVPSSAHTPKGVPKWQQIASQEPVFYAVRCRYTLVAGHEKCRRKRSIRRKGGCRRSVPTRVCFGFHRLSGCRAT</sequence>
<accession>A0A147BAB0</accession>
<name>A0A147BAB0_IXORI</name>
<dbReference type="AlphaFoldDB" id="A0A147BAB0"/>
<proteinExistence type="predicted"/>